<sequence length="138" mass="15652">MDSILANGTWEVTDRPYGCKPVGCKWVFKKKLRPDGTIEKYKARLVAKGYTQKEVHCAAAFVFLIPSVACTNARDSRPRNPVSREPVRVRGNQVLGALRRDSWSTSSDDEFLHTDNFFPDLGDFFDNLNMGDNDAKYM</sequence>
<name>A0AAD8TXG7_LOLMU</name>
<organism evidence="2 3">
    <name type="scientific">Lolium multiflorum</name>
    <name type="common">Italian ryegrass</name>
    <name type="synonym">Lolium perenne subsp. multiflorum</name>
    <dbReference type="NCBI Taxonomy" id="4521"/>
    <lineage>
        <taxon>Eukaryota</taxon>
        <taxon>Viridiplantae</taxon>
        <taxon>Streptophyta</taxon>
        <taxon>Embryophyta</taxon>
        <taxon>Tracheophyta</taxon>
        <taxon>Spermatophyta</taxon>
        <taxon>Magnoliopsida</taxon>
        <taxon>Liliopsida</taxon>
        <taxon>Poales</taxon>
        <taxon>Poaceae</taxon>
        <taxon>BOP clade</taxon>
        <taxon>Pooideae</taxon>
        <taxon>Poodae</taxon>
        <taxon>Poeae</taxon>
        <taxon>Poeae Chloroplast Group 2 (Poeae type)</taxon>
        <taxon>Loliodinae</taxon>
        <taxon>Loliinae</taxon>
        <taxon>Lolium</taxon>
    </lineage>
</organism>
<comment type="caution">
    <text evidence="2">The sequence shown here is derived from an EMBL/GenBank/DDBJ whole genome shotgun (WGS) entry which is preliminary data.</text>
</comment>
<evidence type="ECO:0000313" key="3">
    <source>
        <dbReference type="Proteomes" id="UP001231189"/>
    </source>
</evidence>
<keyword evidence="3" id="KW-1185">Reference proteome</keyword>
<reference evidence="2" key="1">
    <citation type="submission" date="2023-07" db="EMBL/GenBank/DDBJ databases">
        <title>A chromosome-level genome assembly of Lolium multiflorum.</title>
        <authorList>
            <person name="Chen Y."/>
            <person name="Copetti D."/>
            <person name="Kolliker R."/>
            <person name="Studer B."/>
        </authorList>
    </citation>
    <scope>NUCLEOTIDE SEQUENCE</scope>
    <source>
        <strain evidence="2">02402/16</strain>
        <tissue evidence="2">Leaf</tissue>
    </source>
</reference>
<dbReference type="InterPro" id="IPR013103">
    <property type="entry name" value="RVT_2"/>
</dbReference>
<dbReference type="EMBL" id="JAUUTY010000001">
    <property type="protein sequence ID" value="KAK1694777.1"/>
    <property type="molecule type" value="Genomic_DNA"/>
</dbReference>
<dbReference type="Pfam" id="PF07727">
    <property type="entry name" value="RVT_2"/>
    <property type="match status" value="1"/>
</dbReference>
<gene>
    <name evidence="2" type="ORF">QYE76_011474</name>
</gene>
<proteinExistence type="predicted"/>
<feature type="domain" description="Reverse transcriptase Ty1/copia-type" evidence="1">
    <location>
        <begin position="7"/>
        <end position="53"/>
    </location>
</feature>
<dbReference type="AlphaFoldDB" id="A0AAD8TXG7"/>
<accession>A0AAD8TXG7</accession>
<dbReference type="Proteomes" id="UP001231189">
    <property type="component" value="Unassembled WGS sequence"/>
</dbReference>
<protein>
    <recommendedName>
        <fullName evidence="1">Reverse transcriptase Ty1/copia-type domain-containing protein</fullName>
    </recommendedName>
</protein>
<evidence type="ECO:0000259" key="1">
    <source>
        <dbReference type="Pfam" id="PF07727"/>
    </source>
</evidence>
<evidence type="ECO:0000313" key="2">
    <source>
        <dbReference type="EMBL" id="KAK1694777.1"/>
    </source>
</evidence>